<accession>A0A4R0PKA9</accession>
<sequence length="60" mass="5925">MAGNVHIKEGIFIGSGATVIPGITIGKGAYIAAGTCVTKDVLANVMVAGVPAKIKKEVGS</sequence>
<dbReference type="PANTHER" id="PTHR23416">
    <property type="entry name" value="SIALIC ACID SYNTHASE-RELATED"/>
    <property type="match status" value="1"/>
</dbReference>
<evidence type="ECO:0000313" key="5">
    <source>
        <dbReference type="EMBL" id="TCD17650.1"/>
    </source>
</evidence>
<evidence type="ECO:0000256" key="2">
    <source>
        <dbReference type="ARBA" id="ARBA00022679"/>
    </source>
</evidence>
<dbReference type="PANTHER" id="PTHR23416:SF23">
    <property type="entry name" value="ACETYLTRANSFERASE C18B11.09C-RELATED"/>
    <property type="match status" value="1"/>
</dbReference>
<keyword evidence="3" id="KW-0677">Repeat</keyword>
<dbReference type="InterPro" id="IPR018357">
    <property type="entry name" value="Hexapep_transf_CS"/>
</dbReference>
<keyword evidence="2" id="KW-0808">Transferase</keyword>
<dbReference type="AlphaFoldDB" id="A0A4R0PKA9"/>
<dbReference type="RefSeq" id="WP_131534191.1">
    <property type="nucleotide sequence ID" value="NZ_SJSO01000029.1"/>
</dbReference>
<evidence type="ECO:0000313" key="6">
    <source>
        <dbReference type="Proteomes" id="UP000293925"/>
    </source>
</evidence>
<name>A0A4R0PKA9_9SPHI</name>
<comment type="caution">
    <text evidence="5">The sequence shown here is derived from an EMBL/GenBank/DDBJ whole genome shotgun (WGS) entry which is preliminary data.</text>
</comment>
<evidence type="ECO:0000256" key="4">
    <source>
        <dbReference type="ARBA" id="ARBA00023315"/>
    </source>
</evidence>
<organism evidence="5 6">
    <name type="scientific">Pedobacter psychrodurus</name>
    <dbReference type="NCBI Taxonomy" id="2530456"/>
    <lineage>
        <taxon>Bacteria</taxon>
        <taxon>Pseudomonadati</taxon>
        <taxon>Bacteroidota</taxon>
        <taxon>Sphingobacteriia</taxon>
        <taxon>Sphingobacteriales</taxon>
        <taxon>Sphingobacteriaceae</taxon>
        <taxon>Pedobacter</taxon>
    </lineage>
</organism>
<keyword evidence="4" id="KW-0012">Acyltransferase</keyword>
<dbReference type="Proteomes" id="UP000293925">
    <property type="component" value="Unassembled WGS sequence"/>
</dbReference>
<comment type="similarity">
    <text evidence="1">Belongs to the transferase hexapeptide repeat family.</text>
</comment>
<protein>
    <recommendedName>
        <fullName evidence="7">Acetyltransferase</fullName>
    </recommendedName>
</protein>
<evidence type="ECO:0008006" key="7">
    <source>
        <dbReference type="Google" id="ProtNLM"/>
    </source>
</evidence>
<reference evidence="5 6" key="1">
    <citation type="submission" date="2019-02" db="EMBL/GenBank/DDBJ databases">
        <title>Pedobacter sp. RP-3-21 sp. nov., isolated from Arctic soil.</title>
        <authorList>
            <person name="Dahal R.H."/>
        </authorList>
    </citation>
    <scope>NUCLEOTIDE SEQUENCE [LARGE SCALE GENOMIC DNA]</scope>
    <source>
        <strain evidence="5 6">RP-3-21</strain>
    </source>
</reference>
<proteinExistence type="inferred from homology"/>
<dbReference type="PROSITE" id="PS00101">
    <property type="entry name" value="HEXAPEP_TRANSFERASES"/>
    <property type="match status" value="1"/>
</dbReference>
<keyword evidence="6" id="KW-1185">Reference proteome</keyword>
<gene>
    <name evidence="5" type="ORF">EZ456_22740</name>
</gene>
<dbReference type="SUPFAM" id="SSF51161">
    <property type="entry name" value="Trimeric LpxA-like enzymes"/>
    <property type="match status" value="1"/>
</dbReference>
<dbReference type="Pfam" id="PF00132">
    <property type="entry name" value="Hexapep"/>
    <property type="match status" value="1"/>
</dbReference>
<evidence type="ECO:0000256" key="1">
    <source>
        <dbReference type="ARBA" id="ARBA00007274"/>
    </source>
</evidence>
<dbReference type="GO" id="GO:0008374">
    <property type="term" value="F:O-acyltransferase activity"/>
    <property type="evidence" value="ECO:0007669"/>
    <property type="project" value="TreeGrafter"/>
</dbReference>
<dbReference type="InterPro" id="IPR011004">
    <property type="entry name" value="Trimer_LpxA-like_sf"/>
</dbReference>
<dbReference type="InterPro" id="IPR051159">
    <property type="entry name" value="Hexapeptide_acetyltransf"/>
</dbReference>
<dbReference type="EMBL" id="SJSO01000029">
    <property type="protein sequence ID" value="TCD17650.1"/>
    <property type="molecule type" value="Genomic_DNA"/>
</dbReference>
<dbReference type="Gene3D" id="2.160.10.10">
    <property type="entry name" value="Hexapeptide repeat proteins"/>
    <property type="match status" value="1"/>
</dbReference>
<evidence type="ECO:0000256" key="3">
    <source>
        <dbReference type="ARBA" id="ARBA00022737"/>
    </source>
</evidence>
<dbReference type="InterPro" id="IPR001451">
    <property type="entry name" value="Hexapep"/>
</dbReference>
<dbReference type="OrthoDB" id="9794407at2"/>